<dbReference type="EMBL" id="CAJQZP010001011">
    <property type="protein sequence ID" value="CAG5008301.1"/>
    <property type="molecule type" value="Genomic_DNA"/>
</dbReference>
<evidence type="ECO:0000313" key="2">
    <source>
        <dbReference type="EMBL" id="CAG5008301.1"/>
    </source>
</evidence>
<keyword evidence="1" id="KW-1133">Transmembrane helix</keyword>
<keyword evidence="3" id="KW-1185">Reference proteome</keyword>
<accession>A0A8S3XAH8</accession>
<dbReference type="Proteomes" id="UP000691718">
    <property type="component" value="Unassembled WGS sequence"/>
</dbReference>
<feature type="transmembrane region" description="Helical" evidence="1">
    <location>
        <begin position="64"/>
        <end position="81"/>
    </location>
</feature>
<evidence type="ECO:0000313" key="3">
    <source>
        <dbReference type="Proteomes" id="UP000691718"/>
    </source>
</evidence>
<keyword evidence="1" id="KW-0812">Transmembrane</keyword>
<protein>
    <submittedName>
        <fullName evidence="2">(apollo) hypothetical protein</fullName>
    </submittedName>
</protein>
<dbReference type="AlphaFoldDB" id="A0A8S3XAH8"/>
<dbReference type="OrthoDB" id="10056483at2759"/>
<comment type="caution">
    <text evidence="2">The sequence shown here is derived from an EMBL/GenBank/DDBJ whole genome shotgun (WGS) entry which is preliminary data.</text>
</comment>
<gene>
    <name evidence="2" type="ORF">PAPOLLO_LOCUS15053</name>
</gene>
<name>A0A8S3XAH8_PARAO</name>
<organism evidence="2 3">
    <name type="scientific">Parnassius apollo</name>
    <name type="common">Apollo butterfly</name>
    <name type="synonym">Papilio apollo</name>
    <dbReference type="NCBI Taxonomy" id="110799"/>
    <lineage>
        <taxon>Eukaryota</taxon>
        <taxon>Metazoa</taxon>
        <taxon>Ecdysozoa</taxon>
        <taxon>Arthropoda</taxon>
        <taxon>Hexapoda</taxon>
        <taxon>Insecta</taxon>
        <taxon>Pterygota</taxon>
        <taxon>Neoptera</taxon>
        <taxon>Endopterygota</taxon>
        <taxon>Lepidoptera</taxon>
        <taxon>Glossata</taxon>
        <taxon>Ditrysia</taxon>
        <taxon>Papilionoidea</taxon>
        <taxon>Papilionidae</taxon>
        <taxon>Parnassiinae</taxon>
        <taxon>Parnassini</taxon>
        <taxon>Parnassius</taxon>
        <taxon>Parnassius</taxon>
    </lineage>
</organism>
<keyword evidence="1" id="KW-0472">Membrane</keyword>
<proteinExistence type="predicted"/>
<reference evidence="2" key="1">
    <citation type="submission" date="2021-04" db="EMBL/GenBank/DDBJ databases">
        <authorList>
            <person name="Tunstrom K."/>
        </authorList>
    </citation>
    <scope>NUCLEOTIDE SEQUENCE</scope>
</reference>
<sequence length="89" mass="9930">MAFYGFTQCNVAPNCNNRQLELVLCTSGGVSVSAAGEGLQPVQVYHPPLPCTSRRSARRSLPRNHYTFWIAVYTILVLSIPDNLQIMEF</sequence>
<evidence type="ECO:0000256" key="1">
    <source>
        <dbReference type="SAM" id="Phobius"/>
    </source>
</evidence>